<sequence>MSAQIVHFIRHGEGYHNVAGRKSTEEYKKEDYADAHLTELGWTQAHALQKHIAQLPEPLNVEAVIVSPLSRALQTAVGAFGGTSSTEGTAQPLMIKQEQILEKQFGHSAVTSAGTPPFICWEIEEEEDVYWQRDSRESHDQIRERGRKFIQWLMSRPERRLAVVSHSSFMYFLLSNYGHGASETVQSEIRRW</sequence>
<keyword evidence="3" id="KW-1185">Reference proteome</keyword>
<dbReference type="InterPro" id="IPR013078">
    <property type="entry name" value="His_Pase_superF_clade-1"/>
</dbReference>
<dbReference type="SUPFAM" id="SSF53254">
    <property type="entry name" value="Phosphoglycerate mutase-like"/>
    <property type="match status" value="1"/>
</dbReference>
<dbReference type="InterPro" id="IPR029033">
    <property type="entry name" value="His_PPase_superfam"/>
</dbReference>
<comment type="caution">
    <text evidence="2">The sequence shown here is derived from an EMBL/GenBank/DDBJ whole genome shotgun (WGS) entry which is preliminary data.</text>
</comment>
<evidence type="ECO:0000313" key="2">
    <source>
        <dbReference type="EMBL" id="CAL5221576.1"/>
    </source>
</evidence>
<evidence type="ECO:0000256" key="1">
    <source>
        <dbReference type="ARBA" id="ARBA00038362"/>
    </source>
</evidence>
<dbReference type="InterPro" id="IPR050275">
    <property type="entry name" value="PGM_Phosphatase"/>
</dbReference>
<protein>
    <submittedName>
        <fullName evidence="2">G3794 protein</fullName>
    </submittedName>
</protein>
<organism evidence="2 3">
    <name type="scientific">Coccomyxa viridis</name>
    <dbReference type="NCBI Taxonomy" id="1274662"/>
    <lineage>
        <taxon>Eukaryota</taxon>
        <taxon>Viridiplantae</taxon>
        <taxon>Chlorophyta</taxon>
        <taxon>core chlorophytes</taxon>
        <taxon>Trebouxiophyceae</taxon>
        <taxon>Trebouxiophyceae incertae sedis</taxon>
        <taxon>Coccomyxaceae</taxon>
        <taxon>Coccomyxa</taxon>
    </lineage>
</organism>
<proteinExistence type="inferred from homology"/>
<dbReference type="PANTHER" id="PTHR48100:SF1">
    <property type="entry name" value="HISTIDINE PHOSPHATASE FAMILY PROTEIN-RELATED"/>
    <property type="match status" value="1"/>
</dbReference>
<dbReference type="Proteomes" id="UP001497392">
    <property type="component" value="Unassembled WGS sequence"/>
</dbReference>
<dbReference type="Gene3D" id="3.40.50.1240">
    <property type="entry name" value="Phosphoglycerate mutase-like"/>
    <property type="match status" value="1"/>
</dbReference>
<dbReference type="Pfam" id="PF00300">
    <property type="entry name" value="His_Phos_1"/>
    <property type="match status" value="1"/>
</dbReference>
<dbReference type="EMBL" id="CAXHTA020000005">
    <property type="protein sequence ID" value="CAL5221576.1"/>
    <property type="molecule type" value="Genomic_DNA"/>
</dbReference>
<reference evidence="2 3" key="1">
    <citation type="submission" date="2024-06" db="EMBL/GenBank/DDBJ databases">
        <authorList>
            <person name="Kraege A."/>
            <person name="Thomma B."/>
        </authorList>
    </citation>
    <scope>NUCLEOTIDE SEQUENCE [LARGE SCALE GENOMIC DNA]</scope>
</reference>
<dbReference type="PANTHER" id="PTHR48100">
    <property type="entry name" value="BROAD-SPECIFICITY PHOSPHATASE YOR283W-RELATED"/>
    <property type="match status" value="1"/>
</dbReference>
<evidence type="ECO:0000313" key="3">
    <source>
        <dbReference type="Proteomes" id="UP001497392"/>
    </source>
</evidence>
<gene>
    <name evidence="2" type="primary">g3794</name>
    <name evidence="2" type="ORF">VP750_LOCUS3235</name>
</gene>
<dbReference type="CDD" id="cd07067">
    <property type="entry name" value="HP_PGM_like"/>
    <property type="match status" value="1"/>
</dbReference>
<dbReference type="SMART" id="SM00855">
    <property type="entry name" value="PGAM"/>
    <property type="match status" value="1"/>
</dbReference>
<accession>A0ABP1FQ87</accession>
<comment type="similarity">
    <text evidence="1">Belongs to the phosphoglycerate mutase family.</text>
</comment>
<name>A0ABP1FQ87_9CHLO</name>